<dbReference type="PROSITE" id="PS50076">
    <property type="entry name" value="DNAJ_2"/>
    <property type="match status" value="1"/>
</dbReference>
<keyword evidence="4 6" id="KW-0472">Membrane</keyword>
<keyword evidence="3 6" id="KW-1133">Transmembrane helix</keyword>
<dbReference type="InterPro" id="IPR036869">
    <property type="entry name" value="J_dom_sf"/>
</dbReference>
<dbReference type="PANTHER" id="PTHR12763:SF28">
    <property type="entry name" value="GEO10507P1-RELATED"/>
    <property type="match status" value="1"/>
</dbReference>
<dbReference type="InterPro" id="IPR001623">
    <property type="entry name" value="DnaJ_domain"/>
</dbReference>
<evidence type="ECO:0000256" key="6">
    <source>
        <dbReference type="SAM" id="Phobius"/>
    </source>
</evidence>
<comment type="subcellular location">
    <subcellularLocation>
        <location evidence="1">Membrane</location>
        <topology evidence="1">Single-pass membrane protein</topology>
    </subcellularLocation>
</comment>
<dbReference type="RefSeq" id="WP_055456327.1">
    <property type="nucleotide sequence ID" value="NZ_CYHE01000009.1"/>
</dbReference>
<gene>
    <name evidence="8" type="ORF">Ga0061067_109108</name>
</gene>
<accession>A0A0K6I4V6</accession>
<name>A0A0K6I4V6_9HYPH</name>
<reference evidence="9" key="1">
    <citation type="submission" date="2015-08" db="EMBL/GenBank/DDBJ databases">
        <authorList>
            <person name="Varghese N."/>
        </authorList>
    </citation>
    <scope>NUCLEOTIDE SEQUENCE [LARGE SCALE GENOMIC DNA]</scope>
    <source>
        <strain evidence="9">DSM 23407</strain>
    </source>
</reference>
<evidence type="ECO:0000256" key="2">
    <source>
        <dbReference type="ARBA" id="ARBA00022692"/>
    </source>
</evidence>
<evidence type="ECO:0000256" key="5">
    <source>
        <dbReference type="ARBA" id="ARBA00038105"/>
    </source>
</evidence>
<proteinExistence type="inferred from homology"/>
<feature type="domain" description="J" evidence="7">
    <location>
        <begin position="175"/>
        <end position="227"/>
    </location>
</feature>
<dbReference type="SMART" id="SM00271">
    <property type="entry name" value="DnaJ"/>
    <property type="match status" value="1"/>
</dbReference>
<dbReference type="Proteomes" id="UP000183900">
    <property type="component" value="Unassembled WGS sequence"/>
</dbReference>
<keyword evidence="9" id="KW-1185">Reference proteome</keyword>
<feature type="transmembrane region" description="Helical" evidence="6">
    <location>
        <begin position="40"/>
        <end position="70"/>
    </location>
</feature>
<keyword evidence="2 6" id="KW-0812">Transmembrane</keyword>
<evidence type="ECO:0000256" key="4">
    <source>
        <dbReference type="ARBA" id="ARBA00023136"/>
    </source>
</evidence>
<dbReference type="SUPFAM" id="SSF46565">
    <property type="entry name" value="Chaperone J-domain"/>
    <property type="match status" value="1"/>
</dbReference>
<comment type="similarity">
    <text evidence="5">Belongs to the TIM14 family.</text>
</comment>
<evidence type="ECO:0000313" key="8">
    <source>
        <dbReference type="EMBL" id="CUA98342.1"/>
    </source>
</evidence>
<dbReference type="OrthoDB" id="9811070at2"/>
<dbReference type="PANTHER" id="PTHR12763">
    <property type="match status" value="1"/>
</dbReference>
<dbReference type="Pfam" id="PF00226">
    <property type="entry name" value="DnaJ"/>
    <property type="match status" value="1"/>
</dbReference>
<protein>
    <submittedName>
        <fullName evidence="8">DnaJ domain</fullName>
    </submittedName>
</protein>
<evidence type="ECO:0000259" key="7">
    <source>
        <dbReference type="PROSITE" id="PS50076"/>
    </source>
</evidence>
<evidence type="ECO:0000313" key="9">
    <source>
        <dbReference type="Proteomes" id="UP000183900"/>
    </source>
</evidence>
<organism evidence="8 9">
    <name type="scientific">Pannonibacter indicus</name>
    <dbReference type="NCBI Taxonomy" id="466044"/>
    <lineage>
        <taxon>Bacteria</taxon>
        <taxon>Pseudomonadati</taxon>
        <taxon>Pseudomonadota</taxon>
        <taxon>Alphaproteobacteria</taxon>
        <taxon>Hyphomicrobiales</taxon>
        <taxon>Stappiaceae</taxon>
        <taxon>Pannonibacter</taxon>
    </lineage>
</organism>
<dbReference type="GO" id="GO:0016020">
    <property type="term" value="C:membrane"/>
    <property type="evidence" value="ECO:0007669"/>
    <property type="project" value="UniProtKB-SubCell"/>
</dbReference>
<evidence type="ECO:0000256" key="3">
    <source>
        <dbReference type="ARBA" id="ARBA00022989"/>
    </source>
</evidence>
<dbReference type="Gene3D" id="1.10.287.110">
    <property type="entry name" value="DnaJ domain"/>
    <property type="match status" value="1"/>
</dbReference>
<sequence>MPYLLLGLLLLAVFLLAGKSFTSASPKLLARRTRAVGGITLLAIAVILAFTGRIGLAAVAASLGAPLLGWTLPWQRGGLRIGRQETPWLVMERDGQSGEVRGAVKAGRFAGRALNSLQSGELRDLWAELAADSASRRLFEAYLDGRLPGWRVHFEADAANRHRGTAGPGTMTDEEAYQILGLAPGAGETEIRAAHRRLMKRLHPDHGGTSFLAAKLNEAKDKLLRGH</sequence>
<dbReference type="CDD" id="cd06257">
    <property type="entry name" value="DnaJ"/>
    <property type="match status" value="1"/>
</dbReference>
<dbReference type="AlphaFoldDB" id="A0A0K6I4V6"/>
<evidence type="ECO:0000256" key="1">
    <source>
        <dbReference type="ARBA" id="ARBA00004167"/>
    </source>
</evidence>
<dbReference type="EMBL" id="CYHE01000009">
    <property type="protein sequence ID" value="CUA98342.1"/>
    <property type="molecule type" value="Genomic_DNA"/>
</dbReference>